<dbReference type="Proteomes" id="UP001385951">
    <property type="component" value="Unassembled WGS sequence"/>
</dbReference>
<reference evidence="3 4" key="1">
    <citation type="submission" date="2022-09" db="EMBL/GenBank/DDBJ databases">
        <authorList>
            <person name="Palmer J.M."/>
        </authorList>
    </citation>
    <scope>NUCLEOTIDE SEQUENCE [LARGE SCALE GENOMIC DNA]</scope>
    <source>
        <strain evidence="3 4">DSM 7382</strain>
    </source>
</reference>
<evidence type="ECO:0000256" key="1">
    <source>
        <dbReference type="SAM" id="Phobius"/>
    </source>
</evidence>
<accession>A0AAW0FYL7</accession>
<evidence type="ECO:0000259" key="2">
    <source>
        <dbReference type="Pfam" id="PF20152"/>
    </source>
</evidence>
<dbReference type="PANTHER" id="PTHR40465:SF1">
    <property type="entry name" value="DUF6534 DOMAIN-CONTAINING PROTEIN"/>
    <property type="match status" value="1"/>
</dbReference>
<evidence type="ECO:0000313" key="4">
    <source>
        <dbReference type="Proteomes" id="UP001385951"/>
    </source>
</evidence>
<keyword evidence="1" id="KW-0472">Membrane</keyword>
<dbReference type="InterPro" id="IPR045339">
    <property type="entry name" value="DUF6534"/>
</dbReference>
<dbReference type="AlphaFoldDB" id="A0AAW0FYL7"/>
<name>A0AAW0FYL7_9APHY</name>
<protein>
    <recommendedName>
        <fullName evidence="2">DUF6534 domain-containing protein</fullName>
    </recommendedName>
</protein>
<dbReference type="PANTHER" id="PTHR40465">
    <property type="entry name" value="CHROMOSOME 1, WHOLE GENOME SHOTGUN SEQUENCE"/>
    <property type="match status" value="1"/>
</dbReference>
<feature type="transmembrane region" description="Helical" evidence="1">
    <location>
        <begin position="112"/>
        <end position="134"/>
    </location>
</feature>
<keyword evidence="4" id="KW-1185">Reference proteome</keyword>
<sequence>MRLWHRLSAGVYHICQVVEIQIELTMSELASIPSLIGGFVEGISISNILFGITVAQFYVYTQAWDRDPKWLKCLATIIILLEIVYTVFSNRAQYFYSVLAIENPALLFKIDWSVPVSLTLEVLIEIAVQGFYIYRTWIFSRNIALPVGLSLLLATWVGLFIVCIADTVKYKTWTALQEGRGFKLYVILSISLTICSDMMIAVTMVYYLHRRHSQFTRTQGVIGWLMLYFVSTSVVLVALVGTVLICFLVAPDNMLWAGVIALYARSVSNCFFGALNARQVLRGKQGQTVTFGGVSIQNSYSPTSVELHQVQVRVGNDTTITMGSNTTLENGHCDMKTECS</sequence>
<feature type="transmembrane region" description="Helical" evidence="1">
    <location>
        <begin position="256"/>
        <end position="275"/>
    </location>
</feature>
<organism evidence="3 4">
    <name type="scientific">Cerrena zonata</name>
    <dbReference type="NCBI Taxonomy" id="2478898"/>
    <lineage>
        <taxon>Eukaryota</taxon>
        <taxon>Fungi</taxon>
        <taxon>Dikarya</taxon>
        <taxon>Basidiomycota</taxon>
        <taxon>Agaricomycotina</taxon>
        <taxon>Agaricomycetes</taxon>
        <taxon>Polyporales</taxon>
        <taxon>Cerrenaceae</taxon>
        <taxon>Cerrena</taxon>
    </lineage>
</organism>
<feature type="transmembrane region" description="Helical" evidence="1">
    <location>
        <begin position="70"/>
        <end position="88"/>
    </location>
</feature>
<feature type="domain" description="DUF6534" evidence="2">
    <location>
        <begin position="194"/>
        <end position="279"/>
    </location>
</feature>
<feature type="transmembrane region" description="Helical" evidence="1">
    <location>
        <begin position="221"/>
        <end position="250"/>
    </location>
</feature>
<keyword evidence="1" id="KW-0812">Transmembrane</keyword>
<gene>
    <name evidence="3" type="ORF">QCA50_014111</name>
</gene>
<feature type="transmembrane region" description="Helical" evidence="1">
    <location>
        <begin position="185"/>
        <end position="209"/>
    </location>
</feature>
<feature type="transmembrane region" description="Helical" evidence="1">
    <location>
        <begin position="35"/>
        <end position="58"/>
    </location>
</feature>
<keyword evidence="1" id="KW-1133">Transmembrane helix</keyword>
<dbReference type="Pfam" id="PF20152">
    <property type="entry name" value="DUF6534"/>
    <property type="match status" value="1"/>
</dbReference>
<proteinExistence type="predicted"/>
<evidence type="ECO:0000313" key="3">
    <source>
        <dbReference type="EMBL" id="KAK7682728.1"/>
    </source>
</evidence>
<dbReference type="EMBL" id="JASBNA010000034">
    <property type="protein sequence ID" value="KAK7682728.1"/>
    <property type="molecule type" value="Genomic_DNA"/>
</dbReference>
<feature type="transmembrane region" description="Helical" evidence="1">
    <location>
        <begin position="143"/>
        <end position="165"/>
    </location>
</feature>
<comment type="caution">
    <text evidence="3">The sequence shown here is derived from an EMBL/GenBank/DDBJ whole genome shotgun (WGS) entry which is preliminary data.</text>
</comment>